<evidence type="ECO:0000313" key="1">
    <source>
        <dbReference type="EMBL" id="NFF03641.1"/>
    </source>
</evidence>
<dbReference type="PIRSF" id="PIRSF034934">
    <property type="entry name" value="AbiF_AbiD"/>
    <property type="match status" value="1"/>
</dbReference>
<dbReference type="EMBL" id="SWND01000017">
    <property type="protein sequence ID" value="NFF03641.1"/>
    <property type="molecule type" value="Genomic_DNA"/>
</dbReference>
<dbReference type="Pfam" id="PF07751">
    <property type="entry name" value="Abi_2"/>
    <property type="match status" value="1"/>
</dbReference>
<gene>
    <name evidence="1" type="ORF">FCV25_18255</name>
</gene>
<proteinExistence type="predicted"/>
<accession>A0A6B4ZR22</accession>
<organism evidence="1 2">
    <name type="scientific">Clostridium botulinum</name>
    <dbReference type="NCBI Taxonomy" id="1491"/>
    <lineage>
        <taxon>Bacteria</taxon>
        <taxon>Bacillati</taxon>
        <taxon>Bacillota</taxon>
        <taxon>Clostridia</taxon>
        <taxon>Eubacteriales</taxon>
        <taxon>Clostridiaceae</taxon>
        <taxon>Clostridium</taxon>
    </lineage>
</organism>
<reference evidence="1 2" key="1">
    <citation type="submission" date="2019-04" db="EMBL/GenBank/DDBJ databases">
        <title>Genome sequencing of Clostridium botulinum Groups I-IV and Clostridium butyricum.</title>
        <authorList>
            <person name="Brunt J."/>
            <person name="Van Vliet A.H.M."/>
            <person name="Stringer S.C."/>
            <person name="Carter A.T."/>
            <person name="Peck M.W."/>
        </authorList>
    </citation>
    <scope>NUCLEOTIDE SEQUENCE [LARGE SCALE GENOMIC DNA]</scope>
    <source>
        <strain evidence="1 2">IFR 18/054</strain>
    </source>
</reference>
<name>A0A6B4ZR22_CLOBO</name>
<dbReference type="InterPro" id="IPR017034">
    <property type="entry name" value="Abi_system_AbiD/AbiF"/>
</dbReference>
<dbReference type="Proteomes" id="UP000472521">
    <property type="component" value="Unassembled WGS sequence"/>
</dbReference>
<dbReference type="InterPro" id="IPR011664">
    <property type="entry name" value="Abi_system_AbiD/AbiF-like"/>
</dbReference>
<evidence type="ECO:0000313" key="2">
    <source>
        <dbReference type="Proteomes" id="UP000472521"/>
    </source>
</evidence>
<sequence length="306" mass="36455">MGVFMKKDTELKEPKTFEQQLNILEDRGMIIEDREEAIKVLTITNYYRLTAYALQFKQNDNYDNKVSFNTMYKLYKFDKRLRHLILEILESIEISLRTYMAYTLSINYGPEAHNNPDIFKDINLYMGYDDIAGNHRKGLIDEIKSEVNKNRKELFIKHHLHKYNGHFPIWAIVEIFSFGMLSRMYANLNITDQKAIAREGFSTNYKLLESWLNNLAYVRNICAHYGRLYNKKLAINPKVHNKYTKYNLDLKRLFITILSIKELTINCDEWNTFKIQLEALFEEYQAYINLKLIGFPYNWKDILSSV</sequence>
<protein>
    <submittedName>
        <fullName evidence="1">Abortive infection bacteriophage resistance protein</fullName>
    </submittedName>
</protein>
<dbReference type="AlphaFoldDB" id="A0A6B4ZR22"/>
<comment type="caution">
    <text evidence="1">The sequence shown here is derived from an EMBL/GenBank/DDBJ whole genome shotgun (WGS) entry which is preliminary data.</text>
</comment>